<reference evidence="13" key="2">
    <citation type="submission" date="2021-04" db="EMBL/GenBank/DDBJ databases">
        <authorList>
            <person name="Gilroy R."/>
        </authorList>
    </citation>
    <scope>NUCLEOTIDE SEQUENCE</scope>
    <source>
        <strain evidence="13">ChiHjej12B11-9795</strain>
    </source>
</reference>
<dbReference type="GO" id="GO:0015031">
    <property type="term" value="P:protein transport"/>
    <property type="evidence" value="ECO:0007669"/>
    <property type="project" value="UniProtKB-KW"/>
</dbReference>
<keyword evidence="8 11" id="KW-1133">Transmembrane helix</keyword>
<gene>
    <name evidence="13" type="ORF">H9950_01435</name>
</gene>
<feature type="transmembrane region" description="Helical" evidence="11">
    <location>
        <begin position="95"/>
        <end position="119"/>
    </location>
</feature>
<feature type="domain" description="TonB C-terminal" evidence="12">
    <location>
        <begin position="350"/>
        <end position="441"/>
    </location>
</feature>
<comment type="caution">
    <text evidence="13">The sequence shown here is derived from an EMBL/GenBank/DDBJ whole genome shotgun (WGS) entry which is preliminary data.</text>
</comment>
<dbReference type="InterPro" id="IPR006260">
    <property type="entry name" value="TonB/TolA_C"/>
</dbReference>
<sequence>MLIYLLKVNIVLALLYAFYRLFFYRDTFFNCRRILLMSIIALSLLAPLPSIHTWVAEIWLPEEITDIVITGVTLPEFIVTPSGTQVESRLWIWPAINWICMAGTCLLCGNIVVQLLTIWRLIYRYPKSRLNGIGIHTLPEGEAPFSFFRRIFVCPYAYNREELDEILTHEQTHARQWHSIDVLASELMCALCWFNPFAWLLKQEIKQNLEYLADRHVLSKGYNKKNYQYHLLGLAYHKAAATIYNNFNVLPLKKRISMMNKKRTPNIGRLKYLLFFPMAALLTVACGNQKQEQPAEKTGDTPATEAVTQPKTAVEATAARPETSATETAATSDEQEKVYHMVDEKPVFPGGEMAMMEFIGANIHYPDKAIKDGKQGTVVCQFVVNSKGKISDVKIMRSVSPEMDAEAVRVIKSMPTWTPGKQDGKVVSAAYTLPIRFRLNQ</sequence>
<evidence type="ECO:0000256" key="2">
    <source>
        <dbReference type="ARBA" id="ARBA00006555"/>
    </source>
</evidence>
<dbReference type="PANTHER" id="PTHR33446">
    <property type="entry name" value="PROTEIN TONB-RELATED"/>
    <property type="match status" value="1"/>
</dbReference>
<dbReference type="EMBL" id="DWZI01000005">
    <property type="protein sequence ID" value="HJA84860.1"/>
    <property type="molecule type" value="Genomic_DNA"/>
</dbReference>
<feature type="region of interest" description="Disordered" evidence="10">
    <location>
        <begin position="292"/>
        <end position="334"/>
    </location>
</feature>
<dbReference type="Gene3D" id="3.30.1150.10">
    <property type="match status" value="1"/>
</dbReference>
<evidence type="ECO:0000256" key="11">
    <source>
        <dbReference type="SAM" id="Phobius"/>
    </source>
</evidence>
<keyword evidence="5" id="KW-0997">Cell inner membrane</keyword>
<evidence type="ECO:0000256" key="7">
    <source>
        <dbReference type="ARBA" id="ARBA00022927"/>
    </source>
</evidence>
<evidence type="ECO:0000256" key="9">
    <source>
        <dbReference type="ARBA" id="ARBA00023136"/>
    </source>
</evidence>
<keyword evidence="3" id="KW-0813">Transport</keyword>
<keyword evidence="6 11" id="KW-0812">Transmembrane</keyword>
<organism evidence="13 14">
    <name type="scientific">Candidatus Bacteroides avicola</name>
    <dbReference type="NCBI Taxonomy" id="2838468"/>
    <lineage>
        <taxon>Bacteria</taxon>
        <taxon>Pseudomonadati</taxon>
        <taxon>Bacteroidota</taxon>
        <taxon>Bacteroidia</taxon>
        <taxon>Bacteroidales</taxon>
        <taxon>Bacteroidaceae</taxon>
        <taxon>Bacteroides</taxon>
    </lineage>
</organism>
<evidence type="ECO:0000256" key="10">
    <source>
        <dbReference type="SAM" id="MobiDB-lite"/>
    </source>
</evidence>
<evidence type="ECO:0000256" key="6">
    <source>
        <dbReference type="ARBA" id="ARBA00022692"/>
    </source>
</evidence>
<dbReference type="Pfam" id="PF03544">
    <property type="entry name" value="TonB_C"/>
    <property type="match status" value="1"/>
</dbReference>
<dbReference type="NCBIfam" id="TIGR01352">
    <property type="entry name" value="tonB_Cterm"/>
    <property type="match status" value="1"/>
</dbReference>
<feature type="transmembrane region" description="Helical" evidence="11">
    <location>
        <begin position="6"/>
        <end position="22"/>
    </location>
</feature>
<evidence type="ECO:0000259" key="12">
    <source>
        <dbReference type="PROSITE" id="PS52015"/>
    </source>
</evidence>
<dbReference type="InterPro" id="IPR051045">
    <property type="entry name" value="TonB-dependent_transducer"/>
</dbReference>
<feature type="compositionally biased region" description="Low complexity" evidence="10">
    <location>
        <begin position="315"/>
        <end position="332"/>
    </location>
</feature>
<evidence type="ECO:0000313" key="14">
    <source>
        <dbReference type="Proteomes" id="UP000823862"/>
    </source>
</evidence>
<dbReference type="CDD" id="cd07341">
    <property type="entry name" value="M56_BlaR1_MecR1_like"/>
    <property type="match status" value="1"/>
</dbReference>
<evidence type="ECO:0000256" key="8">
    <source>
        <dbReference type="ARBA" id="ARBA00022989"/>
    </source>
</evidence>
<dbReference type="SUPFAM" id="SSF74653">
    <property type="entry name" value="TolA/TonB C-terminal domain"/>
    <property type="match status" value="1"/>
</dbReference>
<dbReference type="GO" id="GO:0031992">
    <property type="term" value="F:energy transducer activity"/>
    <property type="evidence" value="ECO:0007669"/>
    <property type="project" value="TreeGrafter"/>
</dbReference>
<dbReference type="PANTHER" id="PTHR33446:SF2">
    <property type="entry name" value="PROTEIN TONB"/>
    <property type="match status" value="1"/>
</dbReference>
<comment type="similarity">
    <text evidence="2">Belongs to the TonB family.</text>
</comment>
<dbReference type="Proteomes" id="UP000823862">
    <property type="component" value="Unassembled WGS sequence"/>
</dbReference>
<evidence type="ECO:0000313" key="13">
    <source>
        <dbReference type="EMBL" id="HJA84860.1"/>
    </source>
</evidence>
<dbReference type="Pfam" id="PF05569">
    <property type="entry name" value="Peptidase_M56"/>
    <property type="match status" value="1"/>
</dbReference>
<keyword evidence="4" id="KW-1003">Cell membrane</keyword>
<evidence type="ECO:0000256" key="1">
    <source>
        <dbReference type="ARBA" id="ARBA00004383"/>
    </source>
</evidence>
<keyword evidence="9 11" id="KW-0472">Membrane</keyword>
<accession>A0A9D2KVK2</accession>
<protein>
    <submittedName>
        <fullName evidence="13">M56 family metallopeptidase</fullName>
    </submittedName>
</protein>
<dbReference type="AlphaFoldDB" id="A0A9D2KVK2"/>
<name>A0A9D2KVK2_9BACE</name>
<dbReference type="GO" id="GO:0055085">
    <property type="term" value="P:transmembrane transport"/>
    <property type="evidence" value="ECO:0007669"/>
    <property type="project" value="InterPro"/>
</dbReference>
<proteinExistence type="inferred from homology"/>
<dbReference type="PROSITE" id="PS52015">
    <property type="entry name" value="TONB_CTD"/>
    <property type="match status" value="1"/>
</dbReference>
<reference evidence="13" key="1">
    <citation type="journal article" date="2021" name="PeerJ">
        <title>Extensive microbial diversity within the chicken gut microbiome revealed by metagenomics and culture.</title>
        <authorList>
            <person name="Gilroy R."/>
            <person name="Ravi A."/>
            <person name="Getino M."/>
            <person name="Pursley I."/>
            <person name="Horton D.L."/>
            <person name="Alikhan N.F."/>
            <person name="Baker D."/>
            <person name="Gharbi K."/>
            <person name="Hall N."/>
            <person name="Watson M."/>
            <person name="Adriaenssens E.M."/>
            <person name="Foster-Nyarko E."/>
            <person name="Jarju S."/>
            <person name="Secka A."/>
            <person name="Antonio M."/>
            <person name="Oren A."/>
            <person name="Chaudhuri R.R."/>
            <person name="La Ragione R."/>
            <person name="Hildebrand F."/>
            <person name="Pallen M.J."/>
        </authorList>
    </citation>
    <scope>NUCLEOTIDE SEQUENCE</scope>
    <source>
        <strain evidence="13">ChiHjej12B11-9795</strain>
    </source>
</reference>
<comment type="subcellular location">
    <subcellularLocation>
        <location evidence="1">Cell inner membrane</location>
        <topology evidence="1">Single-pass membrane protein</topology>
        <orientation evidence="1">Periplasmic side</orientation>
    </subcellularLocation>
</comment>
<dbReference type="InterPro" id="IPR037682">
    <property type="entry name" value="TonB_C"/>
</dbReference>
<dbReference type="InterPro" id="IPR008756">
    <property type="entry name" value="Peptidase_M56"/>
</dbReference>
<feature type="transmembrane region" description="Helical" evidence="11">
    <location>
        <begin position="34"/>
        <end position="55"/>
    </location>
</feature>
<evidence type="ECO:0000256" key="5">
    <source>
        <dbReference type="ARBA" id="ARBA00022519"/>
    </source>
</evidence>
<evidence type="ECO:0000256" key="4">
    <source>
        <dbReference type="ARBA" id="ARBA00022475"/>
    </source>
</evidence>
<dbReference type="GO" id="GO:0098797">
    <property type="term" value="C:plasma membrane protein complex"/>
    <property type="evidence" value="ECO:0007669"/>
    <property type="project" value="TreeGrafter"/>
</dbReference>
<keyword evidence="7" id="KW-0653">Protein transport</keyword>
<evidence type="ECO:0000256" key="3">
    <source>
        <dbReference type="ARBA" id="ARBA00022448"/>
    </source>
</evidence>